<proteinExistence type="predicted"/>
<protein>
    <submittedName>
        <fullName evidence="1">DNA-directed RNA polymerase specialized sigma subunit</fullName>
    </submittedName>
</protein>
<evidence type="ECO:0000313" key="1">
    <source>
        <dbReference type="EMBL" id="MDQ0168451.1"/>
    </source>
</evidence>
<dbReference type="SUPFAM" id="SSF88659">
    <property type="entry name" value="Sigma3 and sigma4 domains of RNA polymerase sigma factors"/>
    <property type="match status" value="1"/>
</dbReference>
<dbReference type="GO" id="GO:0000428">
    <property type="term" value="C:DNA-directed RNA polymerase complex"/>
    <property type="evidence" value="ECO:0007669"/>
    <property type="project" value="UniProtKB-KW"/>
</dbReference>
<keyword evidence="1" id="KW-0804">Transcription</keyword>
<dbReference type="Gene3D" id="1.10.10.10">
    <property type="entry name" value="Winged helix-like DNA-binding domain superfamily/Winged helix DNA-binding domain"/>
    <property type="match status" value="1"/>
</dbReference>
<accession>A0ABT9W5D8</accession>
<keyword evidence="1" id="KW-0240">DNA-directed RNA polymerase</keyword>
<dbReference type="InterPro" id="IPR036388">
    <property type="entry name" value="WH-like_DNA-bd_sf"/>
</dbReference>
<evidence type="ECO:0000313" key="2">
    <source>
        <dbReference type="Proteomes" id="UP001235840"/>
    </source>
</evidence>
<organism evidence="1 2">
    <name type="scientific">Caldalkalibacillus horti</name>
    <dbReference type="NCBI Taxonomy" id="77523"/>
    <lineage>
        <taxon>Bacteria</taxon>
        <taxon>Bacillati</taxon>
        <taxon>Bacillota</taxon>
        <taxon>Bacilli</taxon>
        <taxon>Bacillales</taxon>
        <taxon>Bacillaceae</taxon>
        <taxon>Caldalkalibacillus</taxon>
    </lineage>
</organism>
<sequence>MTVQEDKKTRNSVIREIEFHLKQYRQYKVGMNNLSNQIEFIQPRTTTNYEIREGSMNYASKWSSTEECAIERLESKKALQLQREIQKYQVIVDSIDQSLEELDELEKRFVQYRYFQRWSIRKISLELGYSESSIHVLRRQLMAKLEISLKGILSII</sequence>
<comment type="caution">
    <text evidence="1">The sequence shown here is derived from an EMBL/GenBank/DDBJ whole genome shotgun (WGS) entry which is preliminary data.</text>
</comment>
<name>A0ABT9W5D8_9BACI</name>
<dbReference type="RefSeq" id="WP_307398191.1">
    <property type="nucleotide sequence ID" value="NZ_BAAADK010000012.1"/>
</dbReference>
<dbReference type="EMBL" id="JAUSTY010000032">
    <property type="protein sequence ID" value="MDQ0168451.1"/>
    <property type="molecule type" value="Genomic_DNA"/>
</dbReference>
<dbReference type="Proteomes" id="UP001235840">
    <property type="component" value="Unassembled WGS sequence"/>
</dbReference>
<keyword evidence="2" id="KW-1185">Reference proteome</keyword>
<reference evidence="1 2" key="1">
    <citation type="submission" date="2023-07" db="EMBL/GenBank/DDBJ databases">
        <title>Genomic Encyclopedia of Type Strains, Phase IV (KMG-IV): sequencing the most valuable type-strain genomes for metagenomic binning, comparative biology and taxonomic classification.</title>
        <authorList>
            <person name="Goeker M."/>
        </authorList>
    </citation>
    <scope>NUCLEOTIDE SEQUENCE [LARGE SCALE GENOMIC DNA]</scope>
    <source>
        <strain evidence="1 2">DSM 12751</strain>
    </source>
</reference>
<dbReference type="InterPro" id="IPR013324">
    <property type="entry name" value="RNA_pol_sigma_r3/r4-like"/>
</dbReference>
<gene>
    <name evidence="1" type="ORF">J2S11_004413</name>
</gene>